<feature type="domain" description="Response regulatory" evidence="6">
    <location>
        <begin position="4"/>
        <end position="120"/>
    </location>
</feature>
<dbReference type="GO" id="GO:0000156">
    <property type="term" value="F:phosphorelay response regulator activity"/>
    <property type="evidence" value="ECO:0007669"/>
    <property type="project" value="TreeGrafter"/>
</dbReference>
<evidence type="ECO:0000256" key="2">
    <source>
        <dbReference type="ARBA" id="ARBA00023012"/>
    </source>
</evidence>
<evidence type="ECO:0000259" key="6">
    <source>
        <dbReference type="PROSITE" id="PS50110"/>
    </source>
</evidence>
<evidence type="ECO:0000256" key="5">
    <source>
        <dbReference type="ARBA" id="ARBA00023163"/>
    </source>
</evidence>
<keyword evidence="1" id="KW-0597">Phosphoprotein</keyword>
<dbReference type="SUPFAM" id="SSF52172">
    <property type="entry name" value="CheY-like"/>
    <property type="match status" value="1"/>
</dbReference>
<dbReference type="PANTHER" id="PTHR48111:SF21">
    <property type="entry name" value="DNA-BINDING DUAL MASTER TRANSCRIPTIONAL REGULATOR RPAA"/>
    <property type="match status" value="1"/>
</dbReference>
<dbReference type="InterPro" id="IPR011006">
    <property type="entry name" value="CheY-like_superfamily"/>
</dbReference>
<dbReference type="InterPro" id="IPR036388">
    <property type="entry name" value="WH-like_DNA-bd_sf"/>
</dbReference>
<keyword evidence="2" id="KW-0902">Two-component regulatory system</keyword>
<dbReference type="Pfam" id="PF00072">
    <property type="entry name" value="Response_reg"/>
    <property type="match status" value="1"/>
</dbReference>
<dbReference type="InterPro" id="IPR016032">
    <property type="entry name" value="Sig_transdc_resp-reg_C-effctor"/>
</dbReference>
<dbReference type="AlphaFoldDB" id="A0A3B0X5D8"/>
<dbReference type="PROSITE" id="PS50110">
    <property type="entry name" value="RESPONSE_REGULATORY"/>
    <property type="match status" value="1"/>
</dbReference>
<dbReference type="SMART" id="SM00448">
    <property type="entry name" value="REC"/>
    <property type="match status" value="1"/>
</dbReference>
<dbReference type="InterPro" id="IPR039420">
    <property type="entry name" value="WalR-like"/>
</dbReference>
<keyword evidence="4" id="KW-0238">DNA-binding</keyword>
<dbReference type="GO" id="GO:0032993">
    <property type="term" value="C:protein-DNA complex"/>
    <property type="evidence" value="ECO:0007669"/>
    <property type="project" value="TreeGrafter"/>
</dbReference>
<keyword evidence="3" id="KW-0805">Transcription regulation</keyword>
<evidence type="ECO:0000256" key="4">
    <source>
        <dbReference type="ARBA" id="ARBA00023125"/>
    </source>
</evidence>
<name>A0A3B0X5D8_9ZZZZ</name>
<feature type="domain" description="OmpR/PhoB-type" evidence="7">
    <location>
        <begin position="130"/>
        <end position="226"/>
    </location>
</feature>
<proteinExistence type="predicted"/>
<dbReference type="Pfam" id="PF00486">
    <property type="entry name" value="Trans_reg_C"/>
    <property type="match status" value="1"/>
</dbReference>
<dbReference type="PANTHER" id="PTHR48111">
    <property type="entry name" value="REGULATOR OF RPOS"/>
    <property type="match status" value="1"/>
</dbReference>
<evidence type="ECO:0000256" key="3">
    <source>
        <dbReference type="ARBA" id="ARBA00023015"/>
    </source>
</evidence>
<organism evidence="8">
    <name type="scientific">hydrothermal vent metagenome</name>
    <dbReference type="NCBI Taxonomy" id="652676"/>
    <lineage>
        <taxon>unclassified sequences</taxon>
        <taxon>metagenomes</taxon>
        <taxon>ecological metagenomes</taxon>
    </lineage>
</organism>
<evidence type="ECO:0000259" key="7">
    <source>
        <dbReference type="PROSITE" id="PS51755"/>
    </source>
</evidence>
<reference evidence="8" key="1">
    <citation type="submission" date="2018-06" db="EMBL/GenBank/DDBJ databases">
        <authorList>
            <person name="Zhirakovskaya E."/>
        </authorList>
    </citation>
    <scope>NUCLEOTIDE SEQUENCE</scope>
</reference>
<dbReference type="GO" id="GO:0000976">
    <property type="term" value="F:transcription cis-regulatory region binding"/>
    <property type="evidence" value="ECO:0007669"/>
    <property type="project" value="TreeGrafter"/>
</dbReference>
<dbReference type="PROSITE" id="PS51755">
    <property type="entry name" value="OMPR_PHOB"/>
    <property type="match status" value="1"/>
</dbReference>
<dbReference type="EMBL" id="UOFE01000023">
    <property type="protein sequence ID" value="VAW51946.1"/>
    <property type="molecule type" value="Genomic_DNA"/>
</dbReference>
<evidence type="ECO:0000313" key="8">
    <source>
        <dbReference type="EMBL" id="VAW51946.1"/>
    </source>
</evidence>
<dbReference type="InterPro" id="IPR001867">
    <property type="entry name" value="OmpR/PhoB-type_DNA-bd"/>
</dbReference>
<accession>A0A3B0X5D8</accession>
<dbReference type="InterPro" id="IPR001789">
    <property type="entry name" value="Sig_transdc_resp-reg_receiver"/>
</dbReference>
<protein>
    <recommendedName>
        <fullName evidence="9">DNA-binding response regulator</fullName>
    </recommendedName>
</protein>
<dbReference type="CDD" id="cd00383">
    <property type="entry name" value="trans_reg_C"/>
    <property type="match status" value="1"/>
</dbReference>
<dbReference type="CDD" id="cd17574">
    <property type="entry name" value="REC_OmpR"/>
    <property type="match status" value="1"/>
</dbReference>
<evidence type="ECO:0008006" key="9">
    <source>
        <dbReference type="Google" id="ProtNLM"/>
    </source>
</evidence>
<dbReference type="GO" id="GO:0005829">
    <property type="term" value="C:cytosol"/>
    <property type="evidence" value="ECO:0007669"/>
    <property type="project" value="TreeGrafter"/>
</dbReference>
<evidence type="ECO:0000256" key="1">
    <source>
        <dbReference type="ARBA" id="ARBA00022553"/>
    </source>
</evidence>
<dbReference type="SUPFAM" id="SSF46894">
    <property type="entry name" value="C-terminal effector domain of the bipartite response regulators"/>
    <property type="match status" value="1"/>
</dbReference>
<gene>
    <name evidence="8" type="ORF">MNBD_GAMMA05-2013</name>
</gene>
<keyword evidence="5" id="KW-0804">Transcription</keyword>
<sequence length="227" mass="25900">MKQTIAIVEDDAQQRSYYAKALRAHNYDVTEFDNRQSAIDAFSNELPDLAILDIALNADVGGGYEVCRFLNEQDKRLPVIFLTSRGDELDKIYGLQLGAWDYQTKPVSLEYLIVRIESFFTIKKLVSSSKDEKKSGDLKINKKSMQCFWKEKEINLTPTEFSILVAMSDAEEAVSVDALIKATKQGVVEDNTINTHVLHIRKKFKKIDSNFGCIQTRYGFGYQWSCE</sequence>
<dbReference type="GO" id="GO:0006355">
    <property type="term" value="P:regulation of DNA-templated transcription"/>
    <property type="evidence" value="ECO:0007669"/>
    <property type="project" value="InterPro"/>
</dbReference>
<dbReference type="Gene3D" id="1.10.10.10">
    <property type="entry name" value="Winged helix-like DNA-binding domain superfamily/Winged helix DNA-binding domain"/>
    <property type="match status" value="1"/>
</dbReference>
<dbReference type="Gene3D" id="3.40.50.2300">
    <property type="match status" value="1"/>
</dbReference>
<dbReference type="SMART" id="SM00862">
    <property type="entry name" value="Trans_reg_C"/>
    <property type="match status" value="1"/>
</dbReference>